<evidence type="ECO:0000256" key="2">
    <source>
        <dbReference type="SAM" id="MobiDB-lite"/>
    </source>
</evidence>
<dbReference type="SMART" id="SM00248">
    <property type="entry name" value="ANK"/>
    <property type="match status" value="1"/>
</dbReference>
<feature type="region of interest" description="Disordered" evidence="2">
    <location>
        <begin position="1"/>
        <end position="73"/>
    </location>
</feature>
<protein>
    <submittedName>
        <fullName evidence="3">Uncharacterized protein</fullName>
    </submittedName>
</protein>
<dbReference type="PROSITE" id="PS50297">
    <property type="entry name" value="ANK_REP_REGION"/>
    <property type="match status" value="1"/>
</dbReference>
<dbReference type="InterPro" id="IPR036770">
    <property type="entry name" value="Ankyrin_rpt-contain_sf"/>
</dbReference>
<name>A0AAD3CEB7_9STRA</name>
<feature type="compositionally biased region" description="Acidic residues" evidence="2">
    <location>
        <begin position="1"/>
        <end position="11"/>
    </location>
</feature>
<dbReference type="AlphaFoldDB" id="A0AAD3CEB7"/>
<comment type="caution">
    <text evidence="3">The sequence shown here is derived from an EMBL/GenBank/DDBJ whole genome shotgun (WGS) entry which is preliminary data.</text>
</comment>
<organism evidence="3 4">
    <name type="scientific">Chaetoceros tenuissimus</name>
    <dbReference type="NCBI Taxonomy" id="426638"/>
    <lineage>
        <taxon>Eukaryota</taxon>
        <taxon>Sar</taxon>
        <taxon>Stramenopiles</taxon>
        <taxon>Ochrophyta</taxon>
        <taxon>Bacillariophyta</taxon>
        <taxon>Coscinodiscophyceae</taxon>
        <taxon>Chaetocerotophycidae</taxon>
        <taxon>Chaetocerotales</taxon>
        <taxon>Chaetocerotaceae</taxon>
        <taxon>Chaetoceros</taxon>
    </lineage>
</organism>
<reference evidence="3 4" key="1">
    <citation type="journal article" date="2021" name="Sci. Rep.">
        <title>The genome of the diatom Chaetoceros tenuissimus carries an ancient integrated fragment of an extant virus.</title>
        <authorList>
            <person name="Hongo Y."/>
            <person name="Kimura K."/>
            <person name="Takaki Y."/>
            <person name="Yoshida Y."/>
            <person name="Baba S."/>
            <person name="Kobayashi G."/>
            <person name="Nagasaki K."/>
            <person name="Hano T."/>
            <person name="Tomaru Y."/>
        </authorList>
    </citation>
    <scope>NUCLEOTIDE SEQUENCE [LARGE SCALE GENOMIC DNA]</scope>
    <source>
        <strain evidence="3 4">NIES-3715</strain>
    </source>
</reference>
<feature type="compositionally biased region" description="Polar residues" evidence="2">
    <location>
        <begin position="22"/>
        <end position="53"/>
    </location>
</feature>
<accession>A0AAD3CEB7</accession>
<gene>
    <name evidence="3" type="ORF">CTEN210_00747</name>
</gene>
<evidence type="ECO:0000313" key="3">
    <source>
        <dbReference type="EMBL" id="GFH44273.1"/>
    </source>
</evidence>
<feature type="compositionally biased region" description="Acidic residues" evidence="2">
    <location>
        <begin position="63"/>
        <end position="73"/>
    </location>
</feature>
<dbReference type="PROSITE" id="PS50088">
    <property type="entry name" value="ANK_REPEAT"/>
    <property type="match status" value="1"/>
</dbReference>
<sequence length="714" mass="81717">MKREREEDEQESAEKEPATTRPRPSSNDTTVTTSNGSSTRSESPETDTYSTSTQEKKGNLKNEDEDCSEEEEEIVRQTNVAWISPKGESYTASIKIQSDYEYDEVNVVTAKLFFQKKQVGKFKGTILKRTSSRFFEVAEYISDELKDLSTMFCDSRGNANRITTNLDEEGISSGGFFQIYVVSVNAAHKGQDIGLEFVHQILSYCEDLWSLAVMKPGILRESWKDRLGINPNKESNMITEEQKANMKLAHLKICRHFARLGFQQAGRCPGECDTWYLTRNTFSSMPTKWKSKQETNELDVYVEPESHVVKGVDKDLVNLFYTEDNPLIPDLRTFVDDHLPSLFKKIEELVQSQGASVHGARLYYLIVANPNIQRMDTYIKIMMKLHSLAPEAINSVDEFGNTPLHCAASAKNLKAMVFLIQHGAQRFVQNISGMTPLMVLERSRRDAEDTEEMYSLTSPKMPATIINYHCSAKLLMNDSLRRSLIDGWMSSRMHYMLKLTAEYIVDLKECEPVTFEEAKPMPYSKCFKEIYGFVQFEHGFPRFEYIPTEVFLRNTEGIPESFLSAWYMIWEAIMNLLRKRMSPSKTNIQNELGHASTNGTIQDFDMNKIQTFYAMGGKIDFAIDALINISRNTLIHGSDEWEYDIFKDDIDNMPATPFDDYFELARLKCLEITNGNYNAQPNGPYTHKELSRRGNLTIPTSVDQQQLPPQCVIS</sequence>
<dbReference type="Pfam" id="PF12796">
    <property type="entry name" value="Ank_2"/>
    <property type="match status" value="1"/>
</dbReference>
<dbReference type="InterPro" id="IPR002110">
    <property type="entry name" value="Ankyrin_rpt"/>
</dbReference>
<evidence type="ECO:0000313" key="4">
    <source>
        <dbReference type="Proteomes" id="UP001054902"/>
    </source>
</evidence>
<dbReference type="Proteomes" id="UP001054902">
    <property type="component" value="Unassembled WGS sequence"/>
</dbReference>
<keyword evidence="1" id="KW-0040">ANK repeat</keyword>
<proteinExistence type="predicted"/>
<feature type="repeat" description="ANK" evidence="1">
    <location>
        <begin position="399"/>
        <end position="431"/>
    </location>
</feature>
<dbReference type="SUPFAM" id="SSF48403">
    <property type="entry name" value="Ankyrin repeat"/>
    <property type="match status" value="1"/>
</dbReference>
<dbReference type="EMBL" id="BLLK01000019">
    <property type="protein sequence ID" value="GFH44273.1"/>
    <property type="molecule type" value="Genomic_DNA"/>
</dbReference>
<keyword evidence="4" id="KW-1185">Reference proteome</keyword>
<dbReference type="Gene3D" id="1.25.40.20">
    <property type="entry name" value="Ankyrin repeat-containing domain"/>
    <property type="match status" value="1"/>
</dbReference>
<evidence type="ECO:0000256" key="1">
    <source>
        <dbReference type="PROSITE-ProRule" id="PRU00023"/>
    </source>
</evidence>